<evidence type="ECO:0000313" key="3">
    <source>
        <dbReference type="Proteomes" id="UP000268727"/>
    </source>
</evidence>
<keyword evidence="3" id="KW-1185">Reference proteome</keyword>
<feature type="compositionally biased region" description="Basic and acidic residues" evidence="1">
    <location>
        <begin position="271"/>
        <end position="293"/>
    </location>
</feature>
<reference evidence="2 3" key="1">
    <citation type="submission" date="2018-11" db="EMBL/GenBank/DDBJ databases">
        <title>Sequencing the genomes of 1000 actinobacteria strains.</title>
        <authorList>
            <person name="Klenk H.-P."/>
        </authorList>
    </citation>
    <scope>NUCLEOTIDE SEQUENCE [LARGE SCALE GENOMIC DNA]</scope>
    <source>
        <strain evidence="2 3">DSM 44231</strain>
    </source>
</reference>
<dbReference type="AlphaFoldDB" id="A0A3N1HCU3"/>
<dbReference type="EMBL" id="RJKM01000001">
    <property type="protein sequence ID" value="ROP40319.1"/>
    <property type="molecule type" value="Genomic_DNA"/>
</dbReference>
<feature type="compositionally biased region" description="Basic and acidic residues" evidence="1">
    <location>
        <begin position="193"/>
        <end position="226"/>
    </location>
</feature>
<comment type="caution">
    <text evidence="2">The sequence shown here is derived from an EMBL/GenBank/DDBJ whole genome shotgun (WGS) entry which is preliminary data.</text>
</comment>
<proteinExistence type="predicted"/>
<feature type="region of interest" description="Disordered" evidence="1">
    <location>
        <begin position="180"/>
        <end position="226"/>
    </location>
</feature>
<gene>
    <name evidence="2" type="ORF">EDD40_5727</name>
</gene>
<evidence type="ECO:0000313" key="2">
    <source>
        <dbReference type="EMBL" id="ROP40319.1"/>
    </source>
</evidence>
<evidence type="ECO:0000256" key="1">
    <source>
        <dbReference type="SAM" id="MobiDB-lite"/>
    </source>
</evidence>
<protein>
    <submittedName>
        <fullName evidence="2">Uncharacterized protein</fullName>
    </submittedName>
</protein>
<sequence>MNHPEAWEIRNKSHINAMASTLVGIVDTAPIDRIADELYALPPAEFVAARDAHARLAADRGDKALAKQVTALRKPTSSAWALNLLAREDAADLAEALALGDELRAAQEELRGSALRQLSARRRAVLSALVRRVEVLAGHAGQPLGPDAVQQVRTTLTAALADAVLGARIRAGRLVKPVEQSGFGPLSETATPVRDDLAPRREQRRERDLARARDDISAAQADVRKADAAVTEAEQTLTEREEHTATLRAELRRAQQGEQEAANRLAKAKRRAETARDKLTGAETRMTELRGDA</sequence>
<name>A0A3N1HCU3_9PSEU</name>
<organism evidence="2 3">
    <name type="scientific">Saccharothrix texasensis</name>
    <dbReference type="NCBI Taxonomy" id="103734"/>
    <lineage>
        <taxon>Bacteria</taxon>
        <taxon>Bacillati</taxon>
        <taxon>Actinomycetota</taxon>
        <taxon>Actinomycetes</taxon>
        <taxon>Pseudonocardiales</taxon>
        <taxon>Pseudonocardiaceae</taxon>
        <taxon>Saccharothrix</taxon>
    </lineage>
</organism>
<accession>A0A3N1HCU3</accession>
<feature type="region of interest" description="Disordered" evidence="1">
    <location>
        <begin position="253"/>
        <end position="293"/>
    </location>
</feature>
<dbReference type="Proteomes" id="UP000268727">
    <property type="component" value="Unassembled WGS sequence"/>
</dbReference>